<sequence>MASPTPFAHQTFSIEGRDLHRELSHEVDSHIKNPSTKWVLNSPDPPGFCQHIFRSVKKTVFPQRNNARSSLSSQKESPCGRIIVVLSSVFPVLIWGRKYTASKFKNDLISGLTLASLSIPQSIGYAALANLAPQYGL</sequence>
<evidence type="ECO:0000256" key="4">
    <source>
        <dbReference type="ARBA" id="ARBA00023136"/>
    </source>
</evidence>
<keyword evidence="4" id="KW-0472">Membrane</keyword>
<gene>
    <name evidence="6" type="ORF">Tci_040111</name>
</gene>
<protein>
    <submittedName>
        <fullName evidence="6">Low affinity sulfate transporter 3-like</fullName>
    </submittedName>
</protein>
<comment type="subcellular location">
    <subcellularLocation>
        <location evidence="1">Membrane</location>
        <topology evidence="1">Multi-pass membrane protein</topology>
    </subcellularLocation>
</comment>
<dbReference type="Pfam" id="PF00916">
    <property type="entry name" value="Sulfate_transp"/>
    <property type="match status" value="1"/>
</dbReference>
<dbReference type="AlphaFoldDB" id="A0A6L2M2A0"/>
<feature type="non-terminal residue" evidence="6">
    <location>
        <position position="137"/>
    </location>
</feature>
<dbReference type="InterPro" id="IPR001902">
    <property type="entry name" value="SLC26A/SulP_fam"/>
</dbReference>
<dbReference type="PANTHER" id="PTHR11814">
    <property type="entry name" value="SULFATE TRANSPORTER"/>
    <property type="match status" value="1"/>
</dbReference>
<evidence type="ECO:0000259" key="5">
    <source>
        <dbReference type="Pfam" id="PF00916"/>
    </source>
</evidence>
<name>A0A6L2M2A0_TANCI</name>
<evidence type="ECO:0000256" key="2">
    <source>
        <dbReference type="ARBA" id="ARBA00022692"/>
    </source>
</evidence>
<dbReference type="GO" id="GO:0055085">
    <property type="term" value="P:transmembrane transport"/>
    <property type="evidence" value="ECO:0007669"/>
    <property type="project" value="InterPro"/>
</dbReference>
<dbReference type="InterPro" id="IPR011547">
    <property type="entry name" value="SLC26A/SulP_dom"/>
</dbReference>
<evidence type="ECO:0000256" key="1">
    <source>
        <dbReference type="ARBA" id="ARBA00004141"/>
    </source>
</evidence>
<keyword evidence="2" id="KW-0812">Transmembrane</keyword>
<feature type="domain" description="SLC26A/SulP transporter" evidence="5">
    <location>
        <begin position="104"/>
        <end position="137"/>
    </location>
</feature>
<evidence type="ECO:0000313" key="6">
    <source>
        <dbReference type="EMBL" id="GEU68133.1"/>
    </source>
</evidence>
<dbReference type="EMBL" id="BKCJ010005692">
    <property type="protein sequence ID" value="GEU68133.1"/>
    <property type="molecule type" value="Genomic_DNA"/>
</dbReference>
<reference evidence="6" key="1">
    <citation type="journal article" date="2019" name="Sci. Rep.">
        <title>Draft genome of Tanacetum cinerariifolium, the natural source of mosquito coil.</title>
        <authorList>
            <person name="Yamashiro T."/>
            <person name="Shiraishi A."/>
            <person name="Satake H."/>
            <person name="Nakayama K."/>
        </authorList>
    </citation>
    <scope>NUCLEOTIDE SEQUENCE</scope>
</reference>
<dbReference type="GO" id="GO:0016020">
    <property type="term" value="C:membrane"/>
    <property type="evidence" value="ECO:0007669"/>
    <property type="project" value="UniProtKB-SubCell"/>
</dbReference>
<organism evidence="6">
    <name type="scientific">Tanacetum cinerariifolium</name>
    <name type="common">Dalmatian daisy</name>
    <name type="synonym">Chrysanthemum cinerariifolium</name>
    <dbReference type="NCBI Taxonomy" id="118510"/>
    <lineage>
        <taxon>Eukaryota</taxon>
        <taxon>Viridiplantae</taxon>
        <taxon>Streptophyta</taxon>
        <taxon>Embryophyta</taxon>
        <taxon>Tracheophyta</taxon>
        <taxon>Spermatophyta</taxon>
        <taxon>Magnoliopsida</taxon>
        <taxon>eudicotyledons</taxon>
        <taxon>Gunneridae</taxon>
        <taxon>Pentapetalae</taxon>
        <taxon>asterids</taxon>
        <taxon>campanulids</taxon>
        <taxon>Asterales</taxon>
        <taxon>Asteraceae</taxon>
        <taxon>Asteroideae</taxon>
        <taxon>Anthemideae</taxon>
        <taxon>Anthemidinae</taxon>
        <taxon>Tanacetum</taxon>
    </lineage>
</organism>
<evidence type="ECO:0000256" key="3">
    <source>
        <dbReference type="ARBA" id="ARBA00022989"/>
    </source>
</evidence>
<accession>A0A6L2M2A0</accession>
<proteinExistence type="predicted"/>
<keyword evidence="3" id="KW-1133">Transmembrane helix</keyword>
<comment type="caution">
    <text evidence="6">The sequence shown here is derived from an EMBL/GenBank/DDBJ whole genome shotgun (WGS) entry which is preliminary data.</text>
</comment>